<dbReference type="EMBL" id="UOEO01000241">
    <property type="protein sequence ID" value="VAW23647.1"/>
    <property type="molecule type" value="Genomic_DNA"/>
</dbReference>
<organism evidence="5">
    <name type="scientific">hydrothermal vent metagenome</name>
    <dbReference type="NCBI Taxonomy" id="652676"/>
    <lineage>
        <taxon>unclassified sequences</taxon>
        <taxon>metagenomes</taxon>
        <taxon>ecological metagenomes</taxon>
    </lineage>
</organism>
<dbReference type="PANTHER" id="PTHR36307:SF1">
    <property type="entry name" value="FLAGELLA BASAL BODY P-RING FORMATION PROTEIN FLGA"/>
    <property type="match status" value="1"/>
</dbReference>
<sequence length="316" mass="33672">MRRFFKKLTLALTLIGLASPAFAVPVLRQNIVVNAAIVTIGDMFDNAGNLAEQALFLAPAPGTTGQVNIAAIRTATGKAGLSKFENPGFSNVSVARSGIAIKSSDINELIAQDLREQGILRNGMSVTTQLNQRLGTLYAARSGPPLKLEQLIYTPGNTGFSARFTLAGRNQALEISGRLSFMVQTPHLTRTLPAGAIIKPTDVEMRAVTLQFANSAQLPMLNQVVGQQLRRQMRRGVAVRLNDITMPTLISRNEIVTIYLKSGAMTLTVKGQALADASRGQAVSVLNLLSKTVIQGIAVNPGTVEIRSGSNQLAAL</sequence>
<dbReference type="GO" id="GO:0042597">
    <property type="term" value="C:periplasmic space"/>
    <property type="evidence" value="ECO:0007669"/>
    <property type="project" value="UniProtKB-SubCell"/>
</dbReference>
<accession>A0A3B0UED3</accession>
<dbReference type="GO" id="GO:0044780">
    <property type="term" value="P:bacterial-type flagellum assembly"/>
    <property type="evidence" value="ECO:0007669"/>
    <property type="project" value="InterPro"/>
</dbReference>
<gene>
    <name evidence="5" type="ORF">MNBD_ALPHA12-1466</name>
</gene>
<evidence type="ECO:0000256" key="1">
    <source>
        <dbReference type="ARBA" id="ARBA00004418"/>
    </source>
</evidence>
<dbReference type="AlphaFoldDB" id="A0A3B0UED3"/>
<reference evidence="5" key="1">
    <citation type="submission" date="2018-06" db="EMBL/GenBank/DDBJ databases">
        <authorList>
            <person name="Zhirakovskaya E."/>
        </authorList>
    </citation>
    <scope>NUCLEOTIDE SEQUENCE</scope>
</reference>
<dbReference type="InterPro" id="IPR039246">
    <property type="entry name" value="Flagellar_FlgA"/>
</dbReference>
<dbReference type="SMART" id="SM00858">
    <property type="entry name" value="SAF"/>
    <property type="match status" value="1"/>
</dbReference>
<keyword evidence="2" id="KW-0732">Signal</keyword>
<evidence type="ECO:0000256" key="3">
    <source>
        <dbReference type="ARBA" id="ARBA00022764"/>
    </source>
</evidence>
<comment type="subcellular location">
    <subcellularLocation>
        <location evidence="1">Periplasm</location>
    </subcellularLocation>
</comment>
<protein>
    <recommendedName>
        <fullName evidence="4">SAF domain-containing protein</fullName>
    </recommendedName>
</protein>
<dbReference type="PANTHER" id="PTHR36307">
    <property type="entry name" value="FLAGELLA BASAL BODY P-RING FORMATION PROTEIN FLGA"/>
    <property type="match status" value="1"/>
</dbReference>
<evidence type="ECO:0000313" key="5">
    <source>
        <dbReference type="EMBL" id="VAW23647.1"/>
    </source>
</evidence>
<feature type="domain" description="SAF" evidence="4">
    <location>
        <begin position="183"/>
        <end position="245"/>
    </location>
</feature>
<evidence type="ECO:0000256" key="2">
    <source>
        <dbReference type="ARBA" id="ARBA00022729"/>
    </source>
</evidence>
<dbReference type="CDD" id="cd11614">
    <property type="entry name" value="SAF_CpaB_FlgA_like"/>
    <property type="match status" value="1"/>
</dbReference>
<proteinExistence type="predicted"/>
<dbReference type="InterPro" id="IPR017585">
    <property type="entry name" value="SAF_FlgA"/>
</dbReference>
<name>A0A3B0UED3_9ZZZZ</name>
<dbReference type="Pfam" id="PF13144">
    <property type="entry name" value="ChapFlgA"/>
    <property type="match status" value="1"/>
</dbReference>
<dbReference type="NCBIfam" id="TIGR03170">
    <property type="entry name" value="flgA_cterm"/>
    <property type="match status" value="1"/>
</dbReference>
<dbReference type="InterPro" id="IPR013974">
    <property type="entry name" value="SAF"/>
</dbReference>
<evidence type="ECO:0000259" key="4">
    <source>
        <dbReference type="SMART" id="SM00858"/>
    </source>
</evidence>
<dbReference type="Gene3D" id="2.30.30.760">
    <property type="match status" value="1"/>
</dbReference>
<keyword evidence="3" id="KW-0574">Periplasm</keyword>